<evidence type="ECO:0000313" key="2">
    <source>
        <dbReference type="Proteomes" id="UP000509594"/>
    </source>
</evidence>
<keyword evidence="2" id="KW-1185">Reference proteome</keyword>
<dbReference type="Proteomes" id="UP000509594">
    <property type="component" value="Chromosome"/>
</dbReference>
<protein>
    <submittedName>
        <fullName evidence="1">Uncharacterized protein</fullName>
    </submittedName>
</protein>
<evidence type="ECO:0000313" key="1">
    <source>
        <dbReference type="EMBL" id="QLC51257.1"/>
    </source>
</evidence>
<accession>A0A7D5EAH5</accession>
<reference evidence="1 2" key="1">
    <citation type="submission" date="2020-06" db="EMBL/GenBank/DDBJ databases">
        <title>Methanolobus halotolerans sp. nov., isolated from a saline lake Tus in Siberia.</title>
        <authorList>
            <person name="Shen Y."/>
            <person name="Chen S.-C."/>
            <person name="Lai M.-C."/>
            <person name="Huang H.-H."/>
            <person name="Chiu H.-H."/>
            <person name="Tang S.-L."/>
            <person name="Rogozin D.Y."/>
            <person name="Degermendzhy A.G."/>
        </authorList>
    </citation>
    <scope>NUCLEOTIDE SEQUENCE [LARGE SCALE GENOMIC DNA]</scope>
    <source>
        <strain evidence="1 2">DSM 21339</strain>
    </source>
</reference>
<dbReference type="KEGG" id="mzi:HWN40_06155"/>
<organism evidence="1 2">
    <name type="scientific">Methanolobus zinderi</name>
    <dbReference type="NCBI Taxonomy" id="536044"/>
    <lineage>
        <taxon>Archaea</taxon>
        <taxon>Methanobacteriati</taxon>
        <taxon>Methanobacteriota</taxon>
        <taxon>Stenosarchaea group</taxon>
        <taxon>Methanomicrobia</taxon>
        <taxon>Methanosarcinales</taxon>
        <taxon>Methanosarcinaceae</taxon>
        <taxon>Methanolobus</taxon>
    </lineage>
</organism>
<gene>
    <name evidence="1" type="ORF">HWN40_06155</name>
</gene>
<dbReference type="AlphaFoldDB" id="A0A7D5EAH5"/>
<dbReference type="EMBL" id="CP058215">
    <property type="protein sequence ID" value="QLC51257.1"/>
    <property type="molecule type" value="Genomic_DNA"/>
</dbReference>
<proteinExistence type="predicted"/>
<dbReference type="OrthoDB" id="147078at2157"/>
<name>A0A7D5EAH5_9EURY</name>
<sequence length="121" mass="14494">MDHYITINKRNYSVETLKLLTGRTILKESVKGLPEELLLLCEVIDNPHLLPFYIETFYRMKITDEEAFRFSLIRVQIDSDLRVNEDIQKHQQRKYVVRTIEKLLYSDLLLEDIHELILESE</sequence>